<organism evidence="3">
    <name type="scientific">uncultured Acetobacteraceae bacterium</name>
    <dbReference type="NCBI Taxonomy" id="169975"/>
    <lineage>
        <taxon>Bacteria</taxon>
        <taxon>Pseudomonadati</taxon>
        <taxon>Pseudomonadota</taxon>
        <taxon>Alphaproteobacteria</taxon>
        <taxon>Acetobacterales</taxon>
        <taxon>Acetobacteraceae</taxon>
        <taxon>environmental samples</taxon>
    </lineage>
</organism>
<dbReference type="PANTHER" id="PTHR46637:SF1">
    <property type="entry name" value="BLL5188 PROTEIN"/>
    <property type="match status" value="1"/>
</dbReference>
<dbReference type="EMBL" id="CADCTG010000152">
    <property type="protein sequence ID" value="CAA9245262.1"/>
    <property type="molecule type" value="Genomic_DNA"/>
</dbReference>
<accession>A0A6J4IAY5</accession>
<dbReference type="PANTHER" id="PTHR46637">
    <property type="entry name" value="TIS1421-TRANSPOSASE PROTEIN A"/>
    <property type="match status" value="1"/>
</dbReference>
<protein>
    <recommendedName>
        <fullName evidence="2">Insertion element IS402-like domain-containing protein</fullName>
    </recommendedName>
</protein>
<dbReference type="Pfam" id="PF13340">
    <property type="entry name" value="DUF4096"/>
    <property type="match status" value="1"/>
</dbReference>
<name>A0A6J4IAY5_9PROT</name>
<evidence type="ECO:0000313" key="3">
    <source>
        <dbReference type="EMBL" id="CAA9245262.1"/>
    </source>
</evidence>
<feature type="region of interest" description="Disordered" evidence="1">
    <location>
        <begin position="1"/>
        <end position="21"/>
    </location>
</feature>
<dbReference type="InterPro" id="IPR025161">
    <property type="entry name" value="IS402-like_dom"/>
</dbReference>
<proteinExistence type="predicted"/>
<sequence length="138" mass="15435">MPRPLTRLGRHRRYSPERDWEPLSDDEWAALSPFVFRAADAARRPVRDPRARPDAVLWLAANTRPGRAPPPWAALPPEFGKPDTASRQFRRWAKRGLWTRLLEALADDRRPGAPAPPCSGVWRRGSAAPYAAHGASSA</sequence>
<evidence type="ECO:0000259" key="2">
    <source>
        <dbReference type="Pfam" id="PF13340"/>
    </source>
</evidence>
<feature type="compositionally biased region" description="Low complexity" evidence="1">
    <location>
        <begin position="126"/>
        <end position="138"/>
    </location>
</feature>
<feature type="domain" description="Insertion element IS402-like" evidence="2">
    <location>
        <begin position="23"/>
        <end position="101"/>
    </location>
</feature>
<feature type="region of interest" description="Disordered" evidence="1">
    <location>
        <begin position="108"/>
        <end position="138"/>
    </location>
</feature>
<dbReference type="AlphaFoldDB" id="A0A6J4IAY5"/>
<dbReference type="InterPro" id="IPR052909">
    <property type="entry name" value="Transposase_6_like"/>
</dbReference>
<reference evidence="3" key="1">
    <citation type="submission" date="2020-02" db="EMBL/GenBank/DDBJ databases">
        <authorList>
            <person name="Meier V. D."/>
        </authorList>
    </citation>
    <scope>NUCLEOTIDE SEQUENCE</scope>
    <source>
        <strain evidence="3">AVDCRST_MAG08</strain>
    </source>
</reference>
<gene>
    <name evidence="3" type="ORF">AVDCRST_MAG08-1824</name>
</gene>
<evidence type="ECO:0000256" key="1">
    <source>
        <dbReference type="SAM" id="MobiDB-lite"/>
    </source>
</evidence>